<feature type="region of interest" description="Disordered" evidence="4">
    <location>
        <begin position="73"/>
        <end position="93"/>
    </location>
</feature>
<dbReference type="InterPro" id="IPR031311">
    <property type="entry name" value="CHIT_BIND_RR_consensus"/>
</dbReference>
<evidence type="ECO:0008006" key="8">
    <source>
        <dbReference type="Google" id="ProtNLM"/>
    </source>
</evidence>
<dbReference type="EMBL" id="BPLR01008138">
    <property type="protein sequence ID" value="GIY22374.1"/>
    <property type="molecule type" value="Genomic_DNA"/>
</dbReference>
<evidence type="ECO:0000256" key="4">
    <source>
        <dbReference type="SAM" id="MobiDB-lite"/>
    </source>
</evidence>
<dbReference type="AlphaFoldDB" id="A0AAV4RNZ3"/>
<dbReference type="PROSITE" id="PS00233">
    <property type="entry name" value="CHIT_BIND_RR_1"/>
    <property type="match status" value="1"/>
</dbReference>
<evidence type="ECO:0000313" key="6">
    <source>
        <dbReference type="EMBL" id="GIY22374.1"/>
    </source>
</evidence>
<accession>A0AAV4RNZ3</accession>
<protein>
    <recommendedName>
        <fullName evidence="8">Cuticle protein 10.9-like</fullName>
    </recommendedName>
</protein>
<reference evidence="6 7" key="1">
    <citation type="submission" date="2021-06" db="EMBL/GenBank/DDBJ databases">
        <title>Caerostris extrusa draft genome.</title>
        <authorList>
            <person name="Kono N."/>
            <person name="Arakawa K."/>
        </authorList>
    </citation>
    <scope>NUCLEOTIDE SEQUENCE [LARGE SCALE GENOMIC DNA]</scope>
</reference>
<sequence>MRPSNCKCATSSSIIKPEWHQTGTLIFLAAITRIPQLKFEAVFIVFSALLAVGVAQIAERAIPLPYSFTYSAPTEDGGNSARQESGDGSGRVSGSYTVNNLEGHSRVVEYIADENGFRAAVRSNEPGTANINPADVSMESSADSSAPVFNNDVLRQPSARPVEPERGQAVRYVLVPSADPRAVGYY</sequence>
<evidence type="ECO:0000256" key="2">
    <source>
        <dbReference type="ARBA" id="ARBA00022460"/>
    </source>
</evidence>
<organism evidence="6 7">
    <name type="scientific">Caerostris extrusa</name>
    <name type="common">Bark spider</name>
    <name type="synonym">Caerostris bankana</name>
    <dbReference type="NCBI Taxonomy" id="172846"/>
    <lineage>
        <taxon>Eukaryota</taxon>
        <taxon>Metazoa</taxon>
        <taxon>Ecdysozoa</taxon>
        <taxon>Arthropoda</taxon>
        <taxon>Chelicerata</taxon>
        <taxon>Arachnida</taxon>
        <taxon>Araneae</taxon>
        <taxon>Araneomorphae</taxon>
        <taxon>Entelegynae</taxon>
        <taxon>Araneoidea</taxon>
        <taxon>Araneidae</taxon>
        <taxon>Caerostris</taxon>
    </lineage>
</organism>
<dbReference type="GO" id="GO:0008010">
    <property type="term" value="F:structural constituent of chitin-based larval cuticle"/>
    <property type="evidence" value="ECO:0007669"/>
    <property type="project" value="TreeGrafter"/>
</dbReference>
<dbReference type="InterPro" id="IPR000618">
    <property type="entry name" value="Insect_cuticle"/>
</dbReference>
<keyword evidence="2 3" id="KW-0193">Cuticle</keyword>
<evidence type="ECO:0000256" key="1">
    <source>
        <dbReference type="ARBA" id="ARBA00002980"/>
    </source>
</evidence>
<feature type="transmembrane region" description="Helical" evidence="5">
    <location>
        <begin position="41"/>
        <end position="58"/>
    </location>
</feature>
<keyword evidence="5" id="KW-0812">Transmembrane</keyword>
<keyword evidence="5" id="KW-1133">Transmembrane helix</keyword>
<keyword evidence="7" id="KW-1185">Reference proteome</keyword>
<dbReference type="GO" id="GO:0062129">
    <property type="term" value="C:chitin-based extracellular matrix"/>
    <property type="evidence" value="ECO:0007669"/>
    <property type="project" value="TreeGrafter"/>
</dbReference>
<comment type="caution">
    <text evidence="6">The sequence shown here is derived from an EMBL/GenBank/DDBJ whole genome shotgun (WGS) entry which is preliminary data.</text>
</comment>
<dbReference type="PROSITE" id="PS51155">
    <property type="entry name" value="CHIT_BIND_RR_2"/>
    <property type="match status" value="1"/>
</dbReference>
<dbReference type="Proteomes" id="UP001054945">
    <property type="component" value="Unassembled WGS sequence"/>
</dbReference>
<proteinExistence type="predicted"/>
<dbReference type="PANTHER" id="PTHR10380">
    <property type="entry name" value="CUTICLE PROTEIN"/>
    <property type="match status" value="1"/>
</dbReference>
<evidence type="ECO:0000256" key="3">
    <source>
        <dbReference type="PROSITE-ProRule" id="PRU00497"/>
    </source>
</evidence>
<comment type="function">
    <text evidence="1">Component of the rigid cuticle of the spider.</text>
</comment>
<evidence type="ECO:0000256" key="5">
    <source>
        <dbReference type="SAM" id="Phobius"/>
    </source>
</evidence>
<keyword evidence="5" id="KW-0472">Membrane</keyword>
<dbReference type="InterPro" id="IPR050468">
    <property type="entry name" value="Cuticle_Struct_Prot"/>
</dbReference>
<name>A0AAV4RNZ3_CAEEX</name>
<evidence type="ECO:0000313" key="7">
    <source>
        <dbReference type="Proteomes" id="UP001054945"/>
    </source>
</evidence>
<gene>
    <name evidence="6" type="primary">AVEN_101714_1</name>
    <name evidence="6" type="ORF">CEXT_556091</name>
</gene>
<dbReference type="PANTHER" id="PTHR10380:SF235">
    <property type="entry name" value="CUTICULAR PROTEIN 73D, ISOFORM B"/>
    <property type="match status" value="1"/>
</dbReference>
<dbReference type="Pfam" id="PF00379">
    <property type="entry name" value="Chitin_bind_4"/>
    <property type="match status" value="1"/>
</dbReference>